<dbReference type="PANTHER" id="PTHR43434">
    <property type="entry name" value="PHOSPHOGLYCOLATE PHOSPHATASE"/>
    <property type="match status" value="1"/>
</dbReference>
<dbReference type="CDD" id="cd01427">
    <property type="entry name" value="HAD_like"/>
    <property type="match status" value="1"/>
</dbReference>
<dbReference type="Proteomes" id="UP000005868">
    <property type="component" value="Chromosome"/>
</dbReference>
<sequence length="280" mass="32332">MKDRKALIFDVDGVLVDTSRSFPNVVFTAIQWWSKYKLGLSIDCRPFGEEHYKITKNHPSFNDDYDIAWAFISFLSSRKAKKLSENRITPAEWSRILSSCKEDNPIPWVYSTFKSAPEREKVRRLCEEIYFGKDALQNINGRSPQNIFARGLWHLESPNITTHWSQFDLPVGIYTGRSRFELKLALEILGWSDLPEEHYVTSDMGITKPSPEGFYILSKTLKFDSIYYFGDTKSDLEAFKAYGKGTFFAIGNYLEGYPNSFENLKEALAFLFARKLACPK</sequence>
<dbReference type="GO" id="GO:0008967">
    <property type="term" value="F:phosphoglycolate phosphatase activity"/>
    <property type="evidence" value="ECO:0007669"/>
    <property type="project" value="TreeGrafter"/>
</dbReference>
<protein>
    <submittedName>
        <fullName evidence="1">Haloacid dehalogenase domain protein hydrolase</fullName>
    </submittedName>
</protein>
<dbReference type="InterPro" id="IPR050155">
    <property type="entry name" value="HAD-like_hydrolase_sf"/>
</dbReference>
<dbReference type="eggNOG" id="COG0546">
    <property type="taxonomic scope" value="Bacteria"/>
</dbReference>
<dbReference type="PANTHER" id="PTHR43434:SF1">
    <property type="entry name" value="PHOSPHOGLYCOLATE PHOSPHATASE"/>
    <property type="match status" value="1"/>
</dbReference>
<dbReference type="Gene3D" id="3.40.50.1000">
    <property type="entry name" value="HAD superfamily/HAD-like"/>
    <property type="match status" value="1"/>
</dbReference>
<dbReference type="SFLD" id="SFLDS00003">
    <property type="entry name" value="Haloacid_Dehalogenase"/>
    <property type="match status" value="1"/>
</dbReference>
<keyword evidence="2" id="KW-1185">Reference proteome</keyword>
<dbReference type="InterPro" id="IPR036412">
    <property type="entry name" value="HAD-like_sf"/>
</dbReference>
<dbReference type="EMBL" id="CP003096">
    <property type="protein sequence ID" value="AER66561.1"/>
    <property type="molecule type" value="Genomic_DNA"/>
</dbReference>
<evidence type="ECO:0000313" key="1">
    <source>
        <dbReference type="EMBL" id="AER66561.1"/>
    </source>
</evidence>
<gene>
    <name evidence="1" type="ordered locus">Tlie_0828</name>
</gene>
<accession>G7V9L1</accession>
<dbReference type="InterPro" id="IPR006439">
    <property type="entry name" value="HAD-SF_hydro_IA"/>
</dbReference>
<reference evidence="2" key="1">
    <citation type="submission" date="2011-10" db="EMBL/GenBank/DDBJ databases">
        <title>The complete genome of chromosome of Thermovirga lienii DSM 17291.</title>
        <authorList>
            <consortium name="US DOE Joint Genome Institute (JGI-PGF)"/>
            <person name="Lucas S."/>
            <person name="Copeland A."/>
            <person name="Lapidus A."/>
            <person name="Glavina del Rio T."/>
            <person name="Dalin E."/>
            <person name="Tice H."/>
            <person name="Bruce D."/>
            <person name="Goodwin L."/>
            <person name="Pitluck S."/>
            <person name="Peters L."/>
            <person name="Mikhailova N."/>
            <person name="Saunders E."/>
            <person name="Kyrpides N."/>
            <person name="Mavromatis K."/>
            <person name="Ivanova N."/>
            <person name="Last F.I."/>
            <person name="Brettin T."/>
            <person name="Detter J.C."/>
            <person name="Han C."/>
            <person name="Larimer F."/>
            <person name="Land M."/>
            <person name="Hauser L."/>
            <person name="Markowitz V."/>
            <person name="Cheng J.-F."/>
            <person name="Hugenholtz P."/>
            <person name="Woyke T."/>
            <person name="Wu D."/>
            <person name="Spring S."/>
            <person name="Schroeder M."/>
            <person name="Brambilla E.-M."/>
            <person name="Klenk H.-P."/>
            <person name="Eisen J.A."/>
        </authorList>
    </citation>
    <scope>NUCLEOTIDE SEQUENCE [LARGE SCALE GENOMIC DNA]</scope>
    <source>
        <strain evidence="2">ATCC BAA-1197 / DSM 17291 / Cas60314</strain>
    </source>
</reference>
<reference evidence="1 2" key="2">
    <citation type="journal article" date="2012" name="Stand. Genomic Sci.">
        <title>Genome sequence of the moderately thermophilic, amino-acid-degrading and sulfur-reducing bacterium Thermovirga lienii type strain (Cas60314(T)).</title>
        <authorList>
            <person name="Goker M."/>
            <person name="Saunders E."/>
            <person name="Lapidus A."/>
            <person name="Nolan M."/>
            <person name="Lucas S."/>
            <person name="Hammon N."/>
            <person name="Deshpande S."/>
            <person name="Cheng J.F."/>
            <person name="Han C."/>
            <person name="Tapia R."/>
            <person name="Goodwin L.A."/>
            <person name="Pitluck S."/>
            <person name="Liolios K."/>
            <person name="Mavromatis K."/>
            <person name="Pagani I."/>
            <person name="Ivanova N."/>
            <person name="Mikhailova N."/>
            <person name="Pati A."/>
            <person name="Chen A."/>
            <person name="Palaniappan K."/>
            <person name="Land M."/>
            <person name="Chang Y.J."/>
            <person name="Jeffries C.D."/>
            <person name="Brambilla E.M."/>
            <person name="Rohde M."/>
            <person name="Spring S."/>
            <person name="Detter J.C."/>
            <person name="Woyke T."/>
            <person name="Bristow J."/>
            <person name="Eisen J.A."/>
            <person name="Markowitz V."/>
            <person name="Hugenholtz P."/>
            <person name="Kyrpides N.C."/>
            <person name="Klenk H.P."/>
        </authorList>
    </citation>
    <scope>NUCLEOTIDE SEQUENCE [LARGE SCALE GENOMIC DNA]</scope>
    <source>
        <strain evidence="2">ATCC BAA-1197 / DSM 17291 / Cas60314</strain>
    </source>
</reference>
<dbReference type="HOGENOM" id="CLU_1037089_0_0_0"/>
<dbReference type="STRING" id="580340.Tlie_0828"/>
<dbReference type="AlphaFoldDB" id="G7V9L1"/>
<organism evidence="1 2">
    <name type="scientific">Thermovirga lienii (strain ATCC BAA-1197 / DSM 17291 / Cas60314)</name>
    <dbReference type="NCBI Taxonomy" id="580340"/>
    <lineage>
        <taxon>Bacteria</taxon>
        <taxon>Thermotogati</taxon>
        <taxon>Synergistota</taxon>
        <taxon>Synergistia</taxon>
        <taxon>Synergistales</taxon>
        <taxon>Thermovirgaceae</taxon>
        <taxon>Thermovirga</taxon>
    </lineage>
</organism>
<evidence type="ECO:0000313" key="2">
    <source>
        <dbReference type="Proteomes" id="UP000005868"/>
    </source>
</evidence>
<dbReference type="OrthoDB" id="3418at2"/>
<keyword evidence="1" id="KW-0378">Hydrolase</keyword>
<proteinExistence type="predicted"/>
<dbReference type="Pfam" id="PF00702">
    <property type="entry name" value="Hydrolase"/>
    <property type="match status" value="1"/>
</dbReference>
<dbReference type="SFLD" id="SFLDG01129">
    <property type="entry name" value="C1.5:_HAD__Beta-PGM__Phosphata"/>
    <property type="match status" value="1"/>
</dbReference>
<name>G7V9L1_THELD</name>
<dbReference type="GO" id="GO:0006281">
    <property type="term" value="P:DNA repair"/>
    <property type="evidence" value="ECO:0007669"/>
    <property type="project" value="TreeGrafter"/>
</dbReference>
<dbReference type="KEGG" id="tli:Tlie_0828"/>
<dbReference type="NCBIfam" id="TIGR01549">
    <property type="entry name" value="HAD-SF-IA-v1"/>
    <property type="match status" value="1"/>
</dbReference>
<dbReference type="InterPro" id="IPR023214">
    <property type="entry name" value="HAD_sf"/>
</dbReference>
<dbReference type="SUPFAM" id="SSF56784">
    <property type="entry name" value="HAD-like"/>
    <property type="match status" value="1"/>
</dbReference>